<evidence type="ECO:0000256" key="5">
    <source>
        <dbReference type="ARBA" id="ARBA00023002"/>
    </source>
</evidence>
<dbReference type="GO" id="GO:0050660">
    <property type="term" value="F:flavin adenine dinucleotide binding"/>
    <property type="evidence" value="ECO:0007669"/>
    <property type="project" value="InterPro"/>
</dbReference>
<dbReference type="Proteomes" id="UP000575068">
    <property type="component" value="Unassembled WGS sequence"/>
</dbReference>
<dbReference type="InterPro" id="IPR036250">
    <property type="entry name" value="AcylCo_DH-like_C"/>
</dbReference>
<evidence type="ECO:0000313" key="8">
    <source>
        <dbReference type="EMBL" id="MBB4641446.1"/>
    </source>
</evidence>
<dbReference type="PANTHER" id="PTHR43884:SF20">
    <property type="entry name" value="ACYL-COA DEHYDROGENASE FADE28"/>
    <property type="match status" value="1"/>
</dbReference>
<dbReference type="Gene3D" id="1.20.140.10">
    <property type="entry name" value="Butyryl-CoA Dehydrogenase, subunit A, domain 3"/>
    <property type="match status" value="1"/>
</dbReference>
<dbReference type="Pfam" id="PF00441">
    <property type="entry name" value="Acyl-CoA_dh_1"/>
    <property type="match status" value="1"/>
</dbReference>
<dbReference type="SUPFAM" id="SSF56645">
    <property type="entry name" value="Acyl-CoA dehydrogenase NM domain-like"/>
    <property type="match status" value="1"/>
</dbReference>
<evidence type="ECO:0000256" key="1">
    <source>
        <dbReference type="ARBA" id="ARBA00001974"/>
    </source>
</evidence>
<dbReference type="RefSeq" id="WP_184475263.1">
    <property type="nucleotide sequence ID" value="NZ_JACHOV010000006.1"/>
</dbReference>
<evidence type="ECO:0000259" key="6">
    <source>
        <dbReference type="Pfam" id="PF00441"/>
    </source>
</evidence>
<comment type="caution">
    <text evidence="8">The sequence shown here is derived from an EMBL/GenBank/DDBJ whole genome shotgun (WGS) entry which is preliminary data.</text>
</comment>
<dbReference type="Pfam" id="PF02771">
    <property type="entry name" value="Acyl-CoA_dh_N"/>
    <property type="match status" value="1"/>
</dbReference>
<dbReference type="InterPro" id="IPR013786">
    <property type="entry name" value="AcylCoA_DH/ox_N"/>
</dbReference>
<evidence type="ECO:0000259" key="7">
    <source>
        <dbReference type="Pfam" id="PF02771"/>
    </source>
</evidence>
<dbReference type="InterPro" id="IPR009100">
    <property type="entry name" value="AcylCoA_DH/oxidase_NM_dom_sf"/>
</dbReference>
<keyword evidence="5" id="KW-0560">Oxidoreductase</keyword>
<evidence type="ECO:0000313" key="9">
    <source>
        <dbReference type="Proteomes" id="UP000575068"/>
    </source>
</evidence>
<keyword evidence="3" id="KW-0285">Flavoprotein</keyword>
<sequence length="366" mass="39281">MSEVFVDDPVIDPEEMRDAAKRLLADRVDIRATYAEPSRDEADPLFSAMTELGWTLLTVPADMEGLGQSFAALAPIYEEMGRVTAPVALFPSLASLELLTLADAGDQAHKLAGQVAIGVAQVAVGLVPPGVLTVKGGTLTGELGSVPADSRTTHLLVLIEDESPSAWLVDFASAGVTMQQTEMWDRSRRVIDISLDCVSASGLLESSVADVLGRVRAHIDLAIAWDSLGGAKRSLEETVAYMLTRQQFGRQIGSFQALKHRAADHKVAIEIAAALVRHATGAFAAGHAGAEILAGQARLIANDAYHAMAEDSVQLHGGIGFTWEHDCHLFLKRALLNEMLYETPDQRRDRLAPSVIEHAMADRACT</sequence>
<dbReference type="Gene3D" id="1.10.540.10">
    <property type="entry name" value="Acyl-CoA dehydrogenase/oxidase, N-terminal domain"/>
    <property type="match status" value="1"/>
</dbReference>
<dbReference type="EMBL" id="JACHOV010000006">
    <property type="protein sequence ID" value="MBB4641446.1"/>
    <property type="molecule type" value="Genomic_DNA"/>
</dbReference>
<evidence type="ECO:0000256" key="3">
    <source>
        <dbReference type="ARBA" id="ARBA00022630"/>
    </source>
</evidence>
<comment type="cofactor">
    <cofactor evidence="1">
        <name>FAD</name>
        <dbReference type="ChEBI" id="CHEBI:57692"/>
    </cofactor>
</comment>
<evidence type="ECO:0000256" key="4">
    <source>
        <dbReference type="ARBA" id="ARBA00022827"/>
    </source>
</evidence>
<dbReference type="PANTHER" id="PTHR43884">
    <property type="entry name" value="ACYL-COA DEHYDROGENASE"/>
    <property type="match status" value="1"/>
</dbReference>
<dbReference type="InterPro" id="IPR009075">
    <property type="entry name" value="AcylCo_DH/oxidase_C"/>
</dbReference>
<organism evidence="8 9">
    <name type="scientific">Rhizorhapis suberifaciens</name>
    <name type="common">corky root of lettuce</name>
    <dbReference type="NCBI Taxonomy" id="13656"/>
    <lineage>
        <taxon>Bacteria</taxon>
        <taxon>Pseudomonadati</taxon>
        <taxon>Pseudomonadota</taxon>
        <taxon>Alphaproteobacteria</taxon>
        <taxon>Sphingomonadales</taxon>
        <taxon>Sphingomonadaceae</taxon>
        <taxon>Rhizorhapis</taxon>
    </lineage>
</organism>
<protein>
    <submittedName>
        <fullName evidence="8">Alkylation response protein AidB-like acyl-CoA dehydrogenase</fullName>
    </submittedName>
</protein>
<dbReference type="SUPFAM" id="SSF47203">
    <property type="entry name" value="Acyl-CoA dehydrogenase C-terminal domain-like"/>
    <property type="match status" value="1"/>
</dbReference>
<keyword evidence="4" id="KW-0274">FAD</keyword>
<evidence type="ECO:0000256" key="2">
    <source>
        <dbReference type="ARBA" id="ARBA00009347"/>
    </source>
</evidence>
<keyword evidence="9" id="KW-1185">Reference proteome</keyword>
<dbReference type="GO" id="GO:0003995">
    <property type="term" value="F:acyl-CoA dehydrogenase activity"/>
    <property type="evidence" value="ECO:0007669"/>
    <property type="project" value="TreeGrafter"/>
</dbReference>
<comment type="similarity">
    <text evidence="2">Belongs to the acyl-CoA dehydrogenase family.</text>
</comment>
<feature type="domain" description="Acyl-CoA dehydrogenase/oxidase N-terminal" evidence="7">
    <location>
        <begin position="14"/>
        <end position="110"/>
    </location>
</feature>
<dbReference type="InterPro" id="IPR037069">
    <property type="entry name" value="AcylCoA_DH/ox_N_sf"/>
</dbReference>
<feature type="domain" description="Acyl-CoA dehydrogenase/oxidase C-terminal" evidence="6">
    <location>
        <begin position="221"/>
        <end position="339"/>
    </location>
</feature>
<gene>
    <name evidence="8" type="ORF">HNQ99_001755</name>
</gene>
<dbReference type="AlphaFoldDB" id="A0A840HVE4"/>
<name>A0A840HVE4_9SPHN</name>
<reference evidence="8 9" key="1">
    <citation type="submission" date="2020-08" db="EMBL/GenBank/DDBJ databases">
        <title>Genomic Encyclopedia of Type Strains, Phase IV (KMG-IV): sequencing the most valuable type-strain genomes for metagenomic binning, comparative biology and taxonomic classification.</title>
        <authorList>
            <person name="Goeker M."/>
        </authorList>
    </citation>
    <scope>NUCLEOTIDE SEQUENCE [LARGE SCALE GENOMIC DNA]</scope>
    <source>
        <strain evidence="8 9">DSM 7465</strain>
    </source>
</reference>
<accession>A0A840HVE4</accession>
<proteinExistence type="inferred from homology"/>